<dbReference type="GO" id="GO:0043657">
    <property type="term" value="C:host cell"/>
    <property type="evidence" value="ECO:0007669"/>
    <property type="project" value="UniProtKB-SubCell"/>
</dbReference>
<dbReference type="Pfam" id="PF20147">
    <property type="entry name" value="Crinkler"/>
    <property type="match status" value="1"/>
</dbReference>
<dbReference type="EMBL" id="RCMK01001175">
    <property type="protein sequence ID" value="KAG2900110.1"/>
    <property type="molecule type" value="Genomic_DNA"/>
</dbReference>
<organism evidence="5 6">
    <name type="scientific">Phytophthora cactorum</name>
    <dbReference type="NCBI Taxonomy" id="29920"/>
    <lineage>
        <taxon>Eukaryota</taxon>
        <taxon>Sar</taxon>
        <taxon>Stramenopiles</taxon>
        <taxon>Oomycota</taxon>
        <taxon>Peronosporomycetes</taxon>
        <taxon>Peronosporales</taxon>
        <taxon>Peronosporaceae</taxon>
        <taxon>Phytophthora</taxon>
    </lineage>
</organism>
<sequence>MSFTCVEVSLRRRLIPVLRPRVEGIREKDLVEALKVVVIQRQWDVAKLLCEKLQKKEYEDALQLVDKDDGRMLLDRLYHECSRDTVLEATELAISRGKHEILHLLENNYSIINMTLPFNQLSLGGDNVRVTSDAKPEHQTIRCFIPDLYPFEIDLSSVNTVSDLKSQLHAERPDCFGDVSAESIWLYLAKRGDEWLSEKSEALAMGDSWPVRDLLVRQVTPTRHVKDVFKGVPHGNTIHIEDLKKLIKAEMADFTRVDASEIQLNVARERKVAASFVGRSQGLDGGRNLSFFGARGKTALVDGNPFADVFAIYVIAQSPGMNLGVFRNVPSSTRFRWDDHNARLHDMQ</sequence>
<accession>A0A8T1BB59</accession>
<evidence type="ECO:0000259" key="4">
    <source>
        <dbReference type="Pfam" id="PF20147"/>
    </source>
</evidence>
<gene>
    <name evidence="5" type="ORF">PC117_g22063</name>
</gene>
<dbReference type="InterPro" id="IPR045379">
    <property type="entry name" value="Crinkler_N"/>
</dbReference>
<protein>
    <recommendedName>
        <fullName evidence="4">Crinkler effector protein N-terminal domain-containing protein</fullName>
    </recommendedName>
</protein>
<comment type="caution">
    <text evidence="5">The sequence shown here is derived from an EMBL/GenBank/DDBJ whole genome shotgun (WGS) entry which is preliminary data.</text>
</comment>
<evidence type="ECO:0000256" key="3">
    <source>
        <dbReference type="ARBA" id="ARBA00022525"/>
    </source>
</evidence>
<reference evidence="5" key="1">
    <citation type="submission" date="2018-10" db="EMBL/GenBank/DDBJ databases">
        <title>Effector identification in a new, highly contiguous assembly of the strawberry crown rot pathogen Phytophthora cactorum.</title>
        <authorList>
            <person name="Armitage A.D."/>
            <person name="Nellist C.F."/>
            <person name="Bates H."/>
            <person name="Vickerstaff R.J."/>
            <person name="Harrison R.J."/>
        </authorList>
    </citation>
    <scope>NUCLEOTIDE SEQUENCE</scope>
    <source>
        <strain evidence="5">4040</strain>
    </source>
</reference>
<proteinExistence type="predicted"/>
<evidence type="ECO:0000313" key="5">
    <source>
        <dbReference type="EMBL" id="KAG2900110.1"/>
    </source>
</evidence>
<dbReference type="AlphaFoldDB" id="A0A8T1BB59"/>
<evidence type="ECO:0000313" key="6">
    <source>
        <dbReference type="Proteomes" id="UP000736787"/>
    </source>
</evidence>
<comment type="subcellular location">
    <subcellularLocation>
        <location evidence="1">Host cell</location>
    </subcellularLocation>
    <subcellularLocation>
        <location evidence="2">Secreted</location>
    </subcellularLocation>
</comment>
<evidence type="ECO:0000256" key="1">
    <source>
        <dbReference type="ARBA" id="ARBA00004340"/>
    </source>
</evidence>
<name>A0A8T1BB59_9STRA</name>
<feature type="domain" description="Crinkler effector protein N-terminal" evidence="4">
    <location>
        <begin position="149"/>
        <end position="240"/>
    </location>
</feature>
<dbReference type="Proteomes" id="UP000736787">
    <property type="component" value="Unassembled WGS sequence"/>
</dbReference>
<dbReference type="GO" id="GO:0005576">
    <property type="term" value="C:extracellular region"/>
    <property type="evidence" value="ECO:0007669"/>
    <property type="project" value="UniProtKB-SubCell"/>
</dbReference>
<evidence type="ECO:0000256" key="2">
    <source>
        <dbReference type="ARBA" id="ARBA00004613"/>
    </source>
</evidence>
<keyword evidence="3" id="KW-0964">Secreted</keyword>